<reference evidence="2" key="1">
    <citation type="journal article" date="2017" name="Nature">
        <title>The sunflower genome provides insights into oil metabolism, flowering and Asterid evolution.</title>
        <authorList>
            <person name="Badouin H."/>
            <person name="Gouzy J."/>
            <person name="Grassa C.J."/>
            <person name="Murat F."/>
            <person name="Staton S.E."/>
            <person name="Cottret L."/>
            <person name="Lelandais-Briere C."/>
            <person name="Owens G.L."/>
            <person name="Carrere S."/>
            <person name="Mayjonade B."/>
            <person name="Legrand L."/>
            <person name="Gill N."/>
            <person name="Kane N.C."/>
            <person name="Bowers J.E."/>
            <person name="Hubner S."/>
            <person name="Bellec A."/>
            <person name="Berard A."/>
            <person name="Berges H."/>
            <person name="Blanchet N."/>
            <person name="Boniface M.C."/>
            <person name="Brunel D."/>
            <person name="Catrice O."/>
            <person name="Chaidir N."/>
            <person name="Claudel C."/>
            <person name="Donnadieu C."/>
            <person name="Faraut T."/>
            <person name="Fievet G."/>
            <person name="Helmstetter N."/>
            <person name="King M."/>
            <person name="Knapp S.J."/>
            <person name="Lai Z."/>
            <person name="Le Paslier M.C."/>
            <person name="Lippi Y."/>
            <person name="Lorenzon L."/>
            <person name="Mandel J.R."/>
            <person name="Marage G."/>
            <person name="Marchand G."/>
            <person name="Marquand E."/>
            <person name="Bret-Mestries E."/>
            <person name="Morien E."/>
            <person name="Nambeesan S."/>
            <person name="Nguyen T."/>
            <person name="Pegot-Espagnet P."/>
            <person name="Pouilly N."/>
            <person name="Raftis F."/>
            <person name="Sallet E."/>
            <person name="Schiex T."/>
            <person name="Thomas J."/>
            <person name="Vandecasteele C."/>
            <person name="Vares D."/>
            <person name="Vear F."/>
            <person name="Vautrin S."/>
            <person name="Crespi M."/>
            <person name="Mangin B."/>
            <person name="Burke J.M."/>
            <person name="Salse J."/>
            <person name="Munos S."/>
            <person name="Vincourt P."/>
            <person name="Rieseberg L.H."/>
            <person name="Langlade N.B."/>
        </authorList>
    </citation>
    <scope>NUCLEOTIDE SEQUENCE</scope>
    <source>
        <tissue evidence="2">Leaves</tissue>
    </source>
</reference>
<evidence type="ECO:0000313" key="2">
    <source>
        <dbReference type="EMBL" id="KAF5817326.1"/>
    </source>
</evidence>
<evidence type="ECO:0000313" key="3">
    <source>
        <dbReference type="Proteomes" id="UP000215914"/>
    </source>
</evidence>
<dbReference type="AlphaFoldDB" id="A0A9K3NYK3"/>
<dbReference type="EMBL" id="MNCJ02000317">
    <property type="protein sequence ID" value="KAF5817326.1"/>
    <property type="molecule type" value="Genomic_DNA"/>
</dbReference>
<dbReference type="Gramene" id="mRNA:HanXRQr2_Chr02g0051701">
    <property type="protein sequence ID" value="CDS:HanXRQr2_Chr02g0051701.1"/>
    <property type="gene ID" value="HanXRQr2_Chr02g0051701"/>
</dbReference>
<feature type="compositionally biased region" description="Acidic residues" evidence="1">
    <location>
        <begin position="41"/>
        <end position="52"/>
    </location>
</feature>
<proteinExistence type="predicted"/>
<dbReference type="InterPro" id="IPR012442">
    <property type="entry name" value="DUF1645_plant"/>
</dbReference>
<feature type="region of interest" description="Disordered" evidence="1">
    <location>
        <begin position="133"/>
        <end position="209"/>
    </location>
</feature>
<feature type="compositionally biased region" description="Basic and acidic residues" evidence="1">
    <location>
        <begin position="189"/>
        <end position="199"/>
    </location>
</feature>
<feature type="region of interest" description="Disordered" evidence="1">
    <location>
        <begin position="230"/>
        <end position="268"/>
    </location>
</feature>
<feature type="region of interest" description="Disordered" evidence="1">
    <location>
        <begin position="41"/>
        <end position="69"/>
    </location>
</feature>
<reference evidence="2" key="2">
    <citation type="submission" date="2020-06" db="EMBL/GenBank/DDBJ databases">
        <title>Helianthus annuus Genome sequencing and assembly Release 2.</title>
        <authorList>
            <person name="Gouzy J."/>
            <person name="Langlade N."/>
            <person name="Munos S."/>
        </authorList>
    </citation>
    <scope>NUCLEOTIDE SEQUENCE</scope>
    <source>
        <tissue evidence="2">Leaves</tissue>
    </source>
</reference>
<comment type="caution">
    <text evidence="2">The sequence shown here is derived from an EMBL/GenBank/DDBJ whole genome shotgun (WGS) entry which is preliminary data.</text>
</comment>
<feature type="compositionally biased region" description="Basic and acidic residues" evidence="1">
    <location>
        <begin position="253"/>
        <end position="268"/>
    </location>
</feature>
<evidence type="ECO:0000256" key="1">
    <source>
        <dbReference type="SAM" id="MobiDB-lite"/>
    </source>
</evidence>
<accession>A0A9K3NYK3</accession>
<organism evidence="2 3">
    <name type="scientific">Helianthus annuus</name>
    <name type="common">Common sunflower</name>
    <dbReference type="NCBI Taxonomy" id="4232"/>
    <lineage>
        <taxon>Eukaryota</taxon>
        <taxon>Viridiplantae</taxon>
        <taxon>Streptophyta</taxon>
        <taxon>Embryophyta</taxon>
        <taxon>Tracheophyta</taxon>
        <taxon>Spermatophyta</taxon>
        <taxon>Magnoliopsida</taxon>
        <taxon>eudicotyledons</taxon>
        <taxon>Gunneridae</taxon>
        <taxon>Pentapetalae</taxon>
        <taxon>asterids</taxon>
        <taxon>campanulids</taxon>
        <taxon>Asterales</taxon>
        <taxon>Asteraceae</taxon>
        <taxon>Asteroideae</taxon>
        <taxon>Heliantheae alliance</taxon>
        <taxon>Heliantheae</taxon>
        <taxon>Helianthus</taxon>
    </lineage>
</organism>
<protein>
    <submittedName>
        <fullName evidence="2">Uncharacterized protein</fullName>
    </submittedName>
</protein>
<sequence length="333" mass="37400">MDSSSLIYTSPSFTINSTHDDIADIADRVVQQLRIENGFENDYDFSFSDDDNNPTQTGKQIQPDERGTQIQQDEQDEFEFPVISRNSNSNSNSNSSSVSVSHLADEHQISLQYPLFDQSLLSQTDLIAKSSDVVDNSPVTEPEPELKPVTSPRKSLKKLFSEDYDAPSTSSSSETDDLDGVTPGTYCEWKPKTERELPRGKHKKSNSVSINNESKRWKVRDLLKRSYSDDNYSTGKDSPVVVFLPPLSPKQKTNGEKVNKSEKTGKTERNIPAATKMERNNPAATKTERNIPAYRTKIGNIRVPPYLPYRQGQVAAFGNFTTGSSTNMNMYRY</sequence>
<gene>
    <name evidence="2" type="ORF">HanXRQr2_Chr02g0051701</name>
</gene>
<name>A0A9K3NYK3_HELAN</name>
<keyword evidence="3" id="KW-1185">Reference proteome</keyword>
<dbReference type="Proteomes" id="UP000215914">
    <property type="component" value="Unassembled WGS sequence"/>
</dbReference>
<dbReference type="Pfam" id="PF07816">
    <property type="entry name" value="DUF1645"/>
    <property type="match status" value="1"/>
</dbReference>